<dbReference type="EMBL" id="JACCBY010000002">
    <property type="protein sequence ID" value="NYD89848.1"/>
    <property type="molecule type" value="Genomic_DNA"/>
</dbReference>
<dbReference type="RefSeq" id="WP_179508355.1">
    <property type="nucleotide sequence ID" value="NZ_JACCBY010000002.1"/>
</dbReference>
<reference evidence="1 2" key="1">
    <citation type="submission" date="2020-08" db="EMBL/GenBank/DDBJ databases">
        <title>The Agave Microbiome: Exploring the role of microbial communities in plant adaptations to desert environments.</title>
        <authorList>
            <person name="Partida-Martinez L.P."/>
        </authorList>
    </citation>
    <scope>NUCLEOTIDE SEQUENCE [LARGE SCALE GENOMIC DNA]</scope>
    <source>
        <strain evidence="1 2">AS2.3</strain>
    </source>
</reference>
<comment type="caution">
    <text evidence="1">The sequence shown here is derived from an EMBL/GenBank/DDBJ whole genome shotgun (WGS) entry which is preliminary data.</text>
</comment>
<organism evidence="1 2">
    <name type="scientific">Sphingomonas melonis</name>
    <dbReference type="NCBI Taxonomy" id="152682"/>
    <lineage>
        <taxon>Bacteria</taxon>
        <taxon>Pseudomonadati</taxon>
        <taxon>Pseudomonadota</taxon>
        <taxon>Alphaproteobacteria</taxon>
        <taxon>Sphingomonadales</taxon>
        <taxon>Sphingomonadaceae</taxon>
        <taxon>Sphingomonas</taxon>
    </lineage>
</organism>
<keyword evidence="2" id="KW-1185">Reference proteome</keyword>
<accession>A0A7Y9FME5</accession>
<name>A0A7Y9FME5_9SPHN</name>
<protein>
    <recommendedName>
        <fullName evidence="3">DUF2867 domain-containing protein</fullName>
    </recommendedName>
</protein>
<evidence type="ECO:0000313" key="1">
    <source>
        <dbReference type="EMBL" id="NYD89848.1"/>
    </source>
</evidence>
<dbReference type="InterPro" id="IPR021295">
    <property type="entry name" value="DUF2867"/>
</dbReference>
<proteinExistence type="predicted"/>
<dbReference type="AlphaFoldDB" id="A0A7Y9FME5"/>
<sequence length="169" mass="18926">MTVIRRAPPRHSGMADWYERADLLDCYAAALPAGHDASVREIAQAILGQPSWWFRSLLMIRDRVARGIGVHTTDEVRRSIAEDDRINFFPIQSMTGDEIILGADDSHLDFRLSILVERPTSGPHQVLATTAVHCHNHTGRLYLAAISPFHHLVVRSSLRRAVARGFSPQ</sequence>
<evidence type="ECO:0000313" key="2">
    <source>
        <dbReference type="Proteomes" id="UP000517753"/>
    </source>
</evidence>
<dbReference type="Pfam" id="PF11066">
    <property type="entry name" value="DUF2867"/>
    <property type="match status" value="1"/>
</dbReference>
<dbReference type="Proteomes" id="UP000517753">
    <property type="component" value="Unassembled WGS sequence"/>
</dbReference>
<gene>
    <name evidence="1" type="ORF">HD841_001628</name>
</gene>
<evidence type="ECO:0008006" key="3">
    <source>
        <dbReference type="Google" id="ProtNLM"/>
    </source>
</evidence>